<keyword evidence="2" id="KW-1185">Reference proteome</keyword>
<dbReference type="AlphaFoldDB" id="A0A9D4LTE0"/>
<name>A0A9D4LTE0_DREPO</name>
<evidence type="ECO:0000313" key="1">
    <source>
        <dbReference type="EMBL" id="KAH3863676.1"/>
    </source>
</evidence>
<reference evidence="1" key="1">
    <citation type="journal article" date="2019" name="bioRxiv">
        <title>The Genome of the Zebra Mussel, Dreissena polymorpha: A Resource for Invasive Species Research.</title>
        <authorList>
            <person name="McCartney M.A."/>
            <person name="Auch B."/>
            <person name="Kono T."/>
            <person name="Mallez S."/>
            <person name="Zhang Y."/>
            <person name="Obille A."/>
            <person name="Becker A."/>
            <person name="Abrahante J.E."/>
            <person name="Garbe J."/>
            <person name="Badalamenti J.P."/>
            <person name="Herman A."/>
            <person name="Mangelson H."/>
            <person name="Liachko I."/>
            <person name="Sullivan S."/>
            <person name="Sone E.D."/>
            <person name="Koren S."/>
            <person name="Silverstein K.A.T."/>
            <person name="Beckman K.B."/>
            <person name="Gohl D.M."/>
        </authorList>
    </citation>
    <scope>NUCLEOTIDE SEQUENCE</scope>
    <source>
        <strain evidence="1">Duluth1</strain>
        <tissue evidence="1">Whole animal</tissue>
    </source>
</reference>
<accession>A0A9D4LTE0</accession>
<reference evidence="1" key="2">
    <citation type="submission" date="2020-11" db="EMBL/GenBank/DDBJ databases">
        <authorList>
            <person name="McCartney M.A."/>
            <person name="Auch B."/>
            <person name="Kono T."/>
            <person name="Mallez S."/>
            <person name="Becker A."/>
            <person name="Gohl D.M."/>
            <person name="Silverstein K.A.T."/>
            <person name="Koren S."/>
            <person name="Bechman K.B."/>
            <person name="Herman A."/>
            <person name="Abrahante J.E."/>
            <person name="Garbe J."/>
        </authorList>
    </citation>
    <scope>NUCLEOTIDE SEQUENCE</scope>
    <source>
        <strain evidence="1">Duluth1</strain>
        <tissue evidence="1">Whole animal</tissue>
    </source>
</reference>
<proteinExistence type="predicted"/>
<sequence>MQRVKTATNGMNAAVNLSIALLLLTDMHLAVLISQHLLLLPEGNSSIPHKAFASSRVYDGISMLYLHTCLMCNKQAHLALGI</sequence>
<organism evidence="1 2">
    <name type="scientific">Dreissena polymorpha</name>
    <name type="common">Zebra mussel</name>
    <name type="synonym">Mytilus polymorpha</name>
    <dbReference type="NCBI Taxonomy" id="45954"/>
    <lineage>
        <taxon>Eukaryota</taxon>
        <taxon>Metazoa</taxon>
        <taxon>Spiralia</taxon>
        <taxon>Lophotrochozoa</taxon>
        <taxon>Mollusca</taxon>
        <taxon>Bivalvia</taxon>
        <taxon>Autobranchia</taxon>
        <taxon>Heteroconchia</taxon>
        <taxon>Euheterodonta</taxon>
        <taxon>Imparidentia</taxon>
        <taxon>Neoheterodontei</taxon>
        <taxon>Myida</taxon>
        <taxon>Dreissenoidea</taxon>
        <taxon>Dreissenidae</taxon>
        <taxon>Dreissena</taxon>
    </lineage>
</organism>
<gene>
    <name evidence="1" type="ORF">DPMN_026665</name>
</gene>
<dbReference type="Proteomes" id="UP000828390">
    <property type="component" value="Unassembled WGS sequence"/>
</dbReference>
<evidence type="ECO:0000313" key="2">
    <source>
        <dbReference type="Proteomes" id="UP000828390"/>
    </source>
</evidence>
<protein>
    <submittedName>
        <fullName evidence="1">Uncharacterized protein</fullName>
    </submittedName>
</protein>
<comment type="caution">
    <text evidence="1">The sequence shown here is derived from an EMBL/GenBank/DDBJ whole genome shotgun (WGS) entry which is preliminary data.</text>
</comment>
<dbReference type="EMBL" id="JAIWYP010000002">
    <property type="protein sequence ID" value="KAH3863676.1"/>
    <property type="molecule type" value="Genomic_DNA"/>
</dbReference>